<sequence>MQKSEARTPYPGTSASLGQMLGLAEAYLAAAYKLMDYETGNPLQSAPMRLVSIQAVELYLNAYLLSSGECAATIRALQHDLGKRSELAIKAGLVLRKRTEAHLLGLSSAREYLTSRYGPELAHSWSQLSALLATVKEVSEKVHPAVRAAITRQFAERPRDPNAAACADATGAKL</sequence>
<keyword evidence="2" id="KW-1185">Reference proteome</keyword>
<comment type="caution">
    <text evidence="1">The sequence shown here is derived from an EMBL/GenBank/DDBJ whole genome shotgun (WGS) entry which is preliminary data.</text>
</comment>
<evidence type="ECO:0000313" key="1">
    <source>
        <dbReference type="EMBL" id="MDV3459213.1"/>
    </source>
</evidence>
<gene>
    <name evidence="1" type="ORF">RZN05_19610</name>
</gene>
<dbReference type="Proteomes" id="UP001273531">
    <property type="component" value="Unassembled WGS sequence"/>
</dbReference>
<accession>A0ABU3YCU4</accession>
<reference evidence="1 2" key="1">
    <citation type="submission" date="2023-10" db="EMBL/GenBank/DDBJ databases">
        <title>Sphingomonas sp. HF-S4 16S ribosomal RNA gene Genome sequencing and assembly.</title>
        <authorList>
            <person name="Lee H."/>
        </authorList>
    </citation>
    <scope>NUCLEOTIDE SEQUENCE [LARGE SCALE GENOMIC DNA]</scope>
    <source>
        <strain evidence="1 2">HF-S4</strain>
    </source>
</reference>
<proteinExistence type="predicted"/>
<evidence type="ECO:0000313" key="2">
    <source>
        <dbReference type="Proteomes" id="UP001273531"/>
    </source>
</evidence>
<name>A0ABU3YCU4_9SPHN</name>
<protein>
    <submittedName>
        <fullName evidence="1">Uncharacterized protein</fullName>
    </submittedName>
</protein>
<dbReference type="RefSeq" id="WP_317228367.1">
    <property type="nucleotide sequence ID" value="NZ_JAWJEJ010000002.1"/>
</dbReference>
<organism evidence="1 2">
    <name type="scientific">Sphingomonas agrestis</name>
    <dbReference type="NCBI Taxonomy" id="3080540"/>
    <lineage>
        <taxon>Bacteria</taxon>
        <taxon>Pseudomonadati</taxon>
        <taxon>Pseudomonadota</taxon>
        <taxon>Alphaproteobacteria</taxon>
        <taxon>Sphingomonadales</taxon>
        <taxon>Sphingomonadaceae</taxon>
        <taxon>Sphingomonas</taxon>
    </lineage>
</organism>
<dbReference type="EMBL" id="JAWJEJ010000002">
    <property type="protein sequence ID" value="MDV3459213.1"/>
    <property type="molecule type" value="Genomic_DNA"/>
</dbReference>